<evidence type="ECO:0000313" key="2">
    <source>
        <dbReference type="Proteomes" id="UP000688137"/>
    </source>
</evidence>
<dbReference type="AlphaFoldDB" id="A0A8S1L9P0"/>
<organism evidence="1 2">
    <name type="scientific">Paramecium primaurelia</name>
    <dbReference type="NCBI Taxonomy" id="5886"/>
    <lineage>
        <taxon>Eukaryota</taxon>
        <taxon>Sar</taxon>
        <taxon>Alveolata</taxon>
        <taxon>Ciliophora</taxon>
        <taxon>Intramacronucleata</taxon>
        <taxon>Oligohymenophorea</taxon>
        <taxon>Peniculida</taxon>
        <taxon>Parameciidae</taxon>
        <taxon>Paramecium</taxon>
    </lineage>
</organism>
<protein>
    <submittedName>
        <fullName evidence="1">Uncharacterized protein</fullName>
    </submittedName>
</protein>
<gene>
    <name evidence="1" type="ORF">PPRIM_AZ9-3.1.T0330119</name>
</gene>
<sequence length="52" mass="6093">MRKEYFSAILRQEVGWFDSINPNELNTKVADETFAVEDAKNFQQLVDGNQVW</sequence>
<evidence type="ECO:0000313" key="1">
    <source>
        <dbReference type="EMBL" id="CAD8062403.1"/>
    </source>
</evidence>
<keyword evidence="2" id="KW-1185">Reference proteome</keyword>
<dbReference type="OMA" id="IHETDEW"/>
<dbReference type="EMBL" id="CAJJDM010000032">
    <property type="protein sequence ID" value="CAD8062403.1"/>
    <property type="molecule type" value="Genomic_DNA"/>
</dbReference>
<name>A0A8S1L9P0_PARPR</name>
<accession>A0A8S1L9P0</accession>
<comment type="caution">
    <text evidence="1">The sequence shown here is derived from an EMBL/GenBank/DDBJ whole genome shotgun (WGS) entry which is preliminary data.</text>
</comment>
<reference evidence="1" key="1">
    <citation type="submission" date="2021-01" db="EMBL/GenBank/DDBJ databases">
        <authorList>
            <consortium name="Genoscope - CEA"/>
            <person name="William W."/>
        </authorList>
    </citation>
    <scope>NUCLEOTIDE SEQUENCE</scope>
</reference>
<dbReference type="Proteomes" id="UP000688137">
    <property type="component" value="Unassembled WGS sequence"/>
</dbReference>
<proteinExistence type="predicted"/>